<comment type="caution">
    <text evidence="1">The sequence shown here is derived from an EMBL/GenBank/DDBJ whole genome shotgun (WGS) entry which is preliminary data.</text>
</comment>
<organism evidence="1 2">
    <name type="scientific">Dreissena polymorpha</name>
    <name type="common">Zebra mussel</name>
    <name type="synonym">Mytilus polymorpha</name>
    <dbReference type="NCBI Taxonomy" id="45954"/>
    <lineage>
        <taxon>Eukaryota</taxon>
        <taxon>Metazoa</taxon>
        <taxon>Spiralia</taxon>
        <taxon>Lophotrochozoa</taxon>
        <taxon>Mollusca</taxon>
        <taxon>Bivalvia</taxon>
        <taxon>Autobranchia</taxon>
        <taxon>Heteroconchia</taxon>
        <taxon>Euheterodonta</taxon>
        <taxon>Imparidentia</taxon>
        <taxon>Neoheterodontei</taxon>
        <taxon>Myida</taxon>
        <taxon>Dreissenoidea</taxon>
        <taxon>Dreissenidae</taxon>
        <taxon>Dreissena</taxon>
    </lineage>
</organism>
<keyword evidence="2" id="KW-1185">Reference proteome</keyword>
<dbReference type="Proteomes" id="UP000828390">
    <property type="component" value="Unassembled WGS sequence"/>
</dbReference>
<protein>
    <submittedName>
        <fullName evidence="1">Uncharacterized protein</fullName>
    </submittedName>
</protein>
<dbReference type="EMBL" id="JAIWYP010000011">
    <property type="protein sequence ID" value="KAH3735101.1"/>
    <property type="molecule type" value="Genomic_DNA"/>
</dbReference>
<evidence type="ECO:0000313" key="2">
    <source>
        <dbReference type="Proteomes" id="UP000828390"/>
    </source>
</evidence>
<dbReference type="AlphaFoldDB" id="A0A9D4HY04"/>
<name>A0A9D4HY04_DREPO</name>
<proteinExistence type="predicted"/>
<reference evidence="1" key="1">
    <citation type="journal article" date="2019" name="bioRxiv">
        <title>The Genome of the Zebra Mussel, Dreissena polymorpha: A Resource for Invasive Species Research.</title>
        <authorList>
            <person name="McCartney M.A."/>
            <person name="Auch B."/>
            <person name="Kono T."/>
            <person name="Mallez S."/>
            <person name="Zhang Y."/>
            <person name="Obille A."/>
            <person name="Becker A."/>
            <person name="Abrahante J.E."/>
            <person name="Garbe J."/>
            <person name="Badalamenti J.P."/>
            <person name="Herman A."/>
            <person name="Mangelson H."/>
            <person name="Liachko I."/>
            <person name="Sullivan S."/>
            <person name="Sone E.D."/>
            <person name="Koren S."/>
            <person name="Silverstein K.A.T."/>
            <person name="Beckman K.B."/>
            <person name="Gohl D.M."/>
        </authorList>
    </citation>
    <scope>NUCLEOTIDE SEQUENCE</scope>
    <source>
        <strain evidence="1">Duluth1</strain>
        <tissue evidence="1">Whole animal</tissue>
    </source>
</reference>
<evidence type="ECO:0000313" key="1">
    <source>
        <dbReference type="EMBL" id="KAH3735101.1"/>
    </source>
</evidence>
<gene>
    <name evidence="1" type="ORF">DPMN_041562</name>
</gene>
<accession>A0A9D4HY04</accession>
<reference evidence="1" key="2">
    <citation type="submission" date="2020-11" db="EMBL/GenBank/DDBJ databases">
        <authorList>
            <person name="McCartney M.A."/>
            <person name="Auch B."/>
            <person name="Kono T."/>
            <person name="Mallez S."/>
            <person name="Becker A."/>
            <person name="Gohl D.M."/>
            <person name="Silverstein K.A.T."/>
            <person name="Koren S."/>
            <person name="Bechman K.B."/>
            <person name="Herman A."/>
            <person name="Abrahante J.E."/>
            <person name="Garbe J."/>
        </authorList>
    </citation>
    <scope>NUCLEOTIDE SEQUENCE</scope>
    <source>
        <strain evidence="1">Duluth1</strain>
        <tissue evidence="1">Whole animal</tissue>
    </source>
</reference>
<sequence>MATAWMTHVVCMNAKCGRDERRCYKSMEDDNLLSPILNWETLKTNKDRCEVCGLMPV</sequence>